<dbReference type="GO" id="GO:0050485">
    <property type="term" value="F:oxidoreductase activity, acting on X-H and Y-H to form an X-Y bond, with a disulfide as acceptor"/>
    <property type="evidence" value="ECO:0007669"/>
    <property type="project" value="InterPro"/>
</dbReference>
<dbReference type="AlphaFoldDB" id="M1Q217"/>
<protein>
    <submittedName>
        <fullName evidence="2">Proline reductase</fullName>
    </submittedName>
</protein>
<reference evidence="2" key="1">
    <citation type="journal article" date="2013" name="Syst. Appl. Microbiol.">
        <title>New insights into the archaeal diversity of a hypersaline microbial mat obtained by a metagenomic approach.</title>
        <authorList>
            <person name="Lopez-Lopez A."/>
            <person name="Richter M."/>
            <person name="Pena A."/>
            <person name="Tamames J."/>
            <person name="Rossello-Mora R."/>
        </authorList>
    </citation>
    <scope>NUCLEOTIDE SEQUENCE</scope>
</reference>
<dbReference type="EMBL" id="JX684087">
    <property type="protein sequence ID" value="AGF93297.1"/>
    <property type="molecule type" value="Genomic_DNA"/>
</dbReference>
<sequence>MTHHDKVVDGFKFMPKSLRSWLGKSIPETEFSGHIPWTPMKKPVDAACFALLTSAGISMKDQAPFDMEREKKEPLWGDPSYRMIPKTASTEDIEMNHLHVKTDYVKQDINVMLSIHRFAEFESQGRIGRLAQTHYSVYGYQLDPKALMETSMPAIAAQMKAEGVDAAVLTPT</sequence>
<dbReference type="Pfam" id="PF07355">
    <property type="entry name" value="GRDB"/>
    <property type="match status" value="1"/>
</dbReference>
<evidence type="ECO:0000313" key="2">
    <source>
        <dbReference type="EMBL" id="AGF93297.1"/>
    </source>
</evidence>
<name>M1Q217_9ZZZZ</name>
<evidence type="ECO:0000256" key="1">
    <source>
        <dbReference type="ARBA" id="ARBA00023002"/>
    </source>
</evidence>
<accession>M1Q217</accession>
<proteinExistence type="predicted"/>
<gene>
    <name evidence="2" type="ORF">FLSS-21_0022</name>
</gene>
<organism evidence="2">
    <name type="scientific">uncultured organism</name>
    <dbReference type="NCBI Taxonomy" id="155900"/>
    <lineage>
        <taxon>unclassified sequences</taxon>
        <taxon>environmental samples</taxon>
    </lineage>
</organism>
<keyword evidence="1" id="KW-0560">Oxidoreductase</keyword>
<dbReference type="InterPro" id="IPR010187">
    <property type="entry name" value="Various_sel_PB"/>
</dbReference>